<dbReference type="CTD" id="78777879"/>
<dbReference type="KEGG" id="crq:GCK72_025108"/>
<dbReference type="AlphaFoldDB" id="A0A6A5G1K0"/>
<dbReference type="GeneID" id="78777879"/>
<dbReference type="RefSeq" id="XP_053579764.1">
    <property type="nucleotide sequence ID" value="XM_053736198.1"/>
</dbReference>
<dbReference type="EMBL" id="WUAV01000006">
    <property type="protein sequence ID" value="KAF1748641.1"/>
    <property type="molecule type" value="Genomic_DNA"/>
</dbReference>
<gene>
    <name evidence="1" type="ORF">GCK72_025108</name>
</gene>
<name>A0A6A5G1K0_CAERE</name>
<sequence>MQPLPPSVFQVRSDLEIIHERAVNALRPEPIEDGTLKKKNEEIKKILKGIEEVESGPIDEGNAAVINHRITKWRKVLDE</sequence>
<evidence type="ECO:0000313" key="2">
    <source>
        <dbReference type="Proteomes" id="UP000483820"/>
    </source>
</evidence>
<evidence type="ECO:0000313" key="1">
    <source>
        <dbReference type="EMBL" id="KAF1748641.1"/>
    </source>
</evidence>
<dbReference type="Proteomes" id="UP000483820">
    <property type="component" value="Chromosome X"/>
</dbReference>
<organism evidence="1 2">
    <name type="scientific">Caenorhabditis remanei</name>
    <name type="common">Caenorhabditis vulgaris</name>
    <dbReference type="NCBI Taxonomy" id="31234"/>
    <lineage>
        <taxon>Eukaryota</taxon>
        <taxon>Metazoa</taxon>
        <taxon>Ecdysozoa</taxon>
        <taxon>Nematoda</taxon>
        <taxon>Chromadorea</taxon>
        <taxon>Rhabditida</taxon>
        <taxon>Rhabditina</taxon>
        <taxon>Rhabditomorpha</taxon>
        <taxon>Rhabditoidea</taxon>
        <taxon>Rhabditidae</taxon>
        <taxon>Peloderinae</taxon>
        <taxon>Caenorhabditis</taxon>
    </lineage>
</organism>
<proteinExistence type="predicted"/>
<protein>
    <submittedName>
        <fullName evidence="1">Uncharacterized protein</fullName>
    </submittedName>
</protein>
<reference evidence="1 2" key="1">
    <citation type="submission" date="2019-12" db="EMBL/GenBank/DDBJ databases">
        <title>Chromosome-level assembly of the Caenorhabditis remanei genome.</title>
        <authorList>
            <person name="Teterina A.A."/>
            <person name="Willis J.H."/>
            <person name="Phillips P.C."/>
        </authorList>
    </citation>
    <scope>NUCLEOTIDE SEQUENCE [LARGE SCALE GENOMIC DNA]</scope>
    <source>
        <strain evidence="1 2">PX506</strain>
        <tissue evidence="1">Whole organism</tissue>
    </source>
</reference>
<comment type="caution">
    <text evidence="1">The sequence shown here is derived from an EMBL/GenBank/DDBJ whole genome shotgun (WGS) entry which is preliminary data.</text>
</comment>
<accession>A0A6A5G1K0</accession>